<feature type="compositionally biased region" description="Basic and acidic residues" evidence="1">
    <location>
        <begin position="227"/>
        <end position="238"/>
    </location>
</feature>
<organism evidence="3 4">
    <name type="scientific">Bondarzewia mesenterica</name>
    <dbReference type="NCBI Taxonomy" id="1095465"/>
    <lineage>
        <taxon>Eukaryota</taxon>
        <taxon>Fungi</taxon>
        <taxon>Dikarya</taxon>
        <taxon>Basidiomycota</taxon>
        <taxon>Agaricomycotina</taxon>
        <taxon>Agaricomycetes</taxon>
        <taxon>Russulales</taxon>
        <taxon>Bondarzewiaceae</taxon>
        <taxon>Bondarzewia</taxon>
    </lineage>
</organism>
<evidence type="ECO:0000256" key="1">
    <source>
        <dbReference type="SAM" id="MobiDB-lite"/>
    </source>
</evidence>
<dbReference type="AlphaFoldDB" id="A0A4S4M4K0"/>
<protein>
    <recommendedName>
        <fullName evidence="2">G-patch domain-containing protein</fullName>
    </recommendedName>
</protein>
<feature type="compositionally biased region" description="Basic and acidic residues" evidence="1">
    <location>
        <begin position="141"/>
        <end position="150"/>
    </location>
</feature>
<feature type="region of interest" description="Disordered" evidence="1">
    <location>
        <begin position="72"/>
        <end position="150"/>
    </location>
</feature>
<feature type="compositionally biased region" description="Basic residues" evidence="1">
    <location>
        <begin position="365"/>
        <end position="376"/>
    </location>
</feature>
<proteinExistence type="predicted"/>
<keyword evidence="4" id="KW-1185">Reference proteome</keyword>
<dbReference type="InterPro" id="IPR000467">
    <property type="entry name" value="G_patch_dom"/>
</dbReference>
<sequence>MATVTHYIHSDYDPTLDRERLQLETGQVAEGSDQPVEENDPWQTEPSFGVRRRLANAPRFVPATLSYDEWGNIISPGEHTEDKQAGGSKDVAGWYRALTRQSVDQKPTLSPNPISSSSRARSTSVPPPLLPQPASSLPPKSRSERHQKLDWFSRTLPFSSAPVTPAPPSTLAEILARNPPAPQPLTPPVFLHLGPSNKGWEMLQRHGWTEGEGLGSGVIRRGNARAEEAEALERERSEGSPSKKKGRKDAERVLVKQESNLEDDITQITERQIIDLTLSDSEDLEVPEAVSRSFPSDFGSQPEDVADGSPSTRTTLLTPLPTILKSDRLGIGLKAKTEGPYRASVKRVTHSAAALAAHIKSGEKSRRRKQLLGKGRRAFERRERRERAQRKEMMAYLNER</sequence>
<dbReference type="PANTHER" id="PTHR20923:SF1">
    <property type="entry name" value="G PATCH DOMAIN AND ANKYRIN REPEAT-CONTAINING PROTEIN 1"/>
    <property type="match status" value="1"/>
</dbReference>
<feature type="region of interest" description="Disordered" evidence="1">
    <location>
        <begin position="1"/>
        <end position="49"/>
    </location>
</feature>
<feature type="region of interest" description="Disordered" evidence="1">
    <location>
        <begin position="286"/>
        <end position="313"/>
    </location>
</feature>
<feature type="region of interest" description="Disordered" evidence="1">
    <location>
        <begin position="227"/>
        <end position="251"/>
    </location>
</feature>
<accession>A0A4S4M4K0</accession>
<dbReference type="PROSITE" id="PS50174">
    <property type="entry name" value="G_PATCH"/>
    <property type="match status" value="1"/>
</dbReference>
<feature type="compositionally biased region" description="Low complexity" evidence="1">
    <location>
        <begin position="107"/>
        <end position="124"/>
    </location>
</feature>
<dbReference type="GO" id="GO:0003676">
    <property type="term" value="F:nucleic acid binding"/>
    <property type="evidence" value="ECO:0007669"/>
    <property type="project" value="InterPro"/>
</dbReference>
<reference evidence="3 4" key="1">
    <citation type="submission" date="2019-02" db="EMBL/GenBank/DDBJ databases">
        <title>Genome sequencing of the rare red list fungi Bondarzewia mesenterica.</title>
        <authorList>
            <person name="Buettner E."/>
            <person name="Kellner H."/>
        </authorList>
    </citation>
    <scope>NUCLEOTIDE SEQUENCE [LARGE SCALE GENOMIC DNA]</scope>
    <source>
        <strain evidence="3 4">DSM 108281</strain>
    </source>
</reference>
<evidence type="ECO:0000259" key="2">
    <source>
        <dbReference type="PROSITE" id="PS50174"/>
    </source>
</evidence>
<dbReference type="Proteomes" id="UP000310158">
    <property type="component" value="Unassembled WGS sequence"/>
</dbReference>
<dbReference type="PANTHER" id="PTHR20923">
    <property type="entry name" value="BAT4 PROTEIN-RELATED"/>
    <property type="match status" value="1"/>
</dbReference>
<feature type="compositionally biased region" description="Basic and acidic residues" evidence="1">
    <location>
        <begin position="8"/>
        <end position="22"/>
    </location>
</feature>
<evidence type="ECO:0000313" key="4">
    <source>
        <dbReference type="Proteomes" id="UP000310158"/>
    </source>
</evidence>
<gene>
    <name evidence="3" type="ORF">EW146_g1195</name>
</gene>
<dbReference type="InterPro" id="IPR039146">
    <property type="entry name" value="GPANK1"/>
</dbReference>
<feature type="compositionally biased region" description="Basic and acidic residues" evidence="1">
    <location>
        <begin position="377"/>
        <end position="400"/>
    </location>
</feature>
<dbReference type="Pfam" id="PF01585">
    <property type="entry name" value="G-patch"/>
    <property type="match status" value="1"/>
</dbReference>
<feature type="region of interest" description="Disordered" evidence="1">
    <location>
        <begin position="357"/>
        <end position="400"/>
    </location>
</feature>
<name>A0A4S4M4K0_9AGAM</name>
<dbReference type="EMBL" id="SGPL01000029">
    <property type="protein sequence ID" value="THH20106.1"/>
    <property type="molecule type" value="Genomic_DNA"/>
</dbReference>
<evidence type="ECO:0000313" key="3">
    <source>
        <dbReference type="EMBL" id="THH20106.1"/>
    </source>
</evidence>
<dbReference type="OrthoDB" id="2538319at2759"/>
<feature type="domain" description="G-patch" evidence="2">
    <location>
        <begin position="195"/>
        <end position="243"/>
    </location>
</feature>
<comment type="caution">
    <text evidence="3">The sequence shown here is derived from an EMBL/GenBank/DDBJ whole genome shotgun (WGS) entry which is preliminary data.</text>
</comment>